<dbReference type="AlphaFoldDB" id="A0AAV1Z9S6"/>
<proteinExistence type="predicted"/>
<protein>
    <submittedName>
        <fullName evidence="1">Uncharacterized protein</fullName>
    </submittedName>
</protein>
<evidence type="ECO:0000313" key="1">
    <source>
        <dbReference type="EMBL" id="CAL1268370.1"/>
    </source>
</evidence>
<keyword evidence="2" id="KW-1185">Reference proteome</keyword>
<sequence>MRISLLPSFKTNMADDGLSYLEDIEGVELLEMIERRIYSRIIDSNAG</sequence>
<reference evidence="1 2" key="1">
    <citation type="submission" date="2024-04" db="EMBL/GenBank/DDBJ databases">
        <authorList>
            <person name="Rising A."/>
            <person name="Reimegard J."/>
            <person name="Sonavane S."/>
            <person name="Akerstrom W."/>
            <person name="Nylinder S."/>
            <person name="Hedman E."/>
            <person name="Kallberg Y."/>
        </authorList>
    </citation>
    <scope>NUCLEOTIDE SEQUENCE [LARGE SCALE GENOMIC DNA]</scope>
</reference>
<comment type="caution">
    <text evidence="1">The sequence shown here is derived from an EMBL/GenBank/DDBJ whole genome shotgun (WGS) entry which is preliminary data.</text>
</comment>
<dbReference type="Proteomes" id="UP001497382">
    <property type="component" value="Unassembled WGS sequence"/>
</dbReference>
<gene>
    <name evidence="1" type="ORF">LARSCL_LOCUS4131</name>
</gene>
<dbReference type="EMBL" id="CAXIEN010000033">
    <property type="protein sequence ID" value="CAL1268370.1"/>
    <property type="molecule type" value="Genomic_DNA"/>
</dbReference>
<accession>A0AAV1Z9S6</accession>
<evidence type="ECO:0000313" key="2">
    <source>
        <dbReference type="Proteomes" id="UP001497382"/>
    </source>
</evidence>
<organism evidence="1 2">
    <name type="scientific">Larinioides sclopetarius</name>
    <dbReference type="NCBI Taxonomy" id="280406"/>
    <lineage>
        <taxon>Eukaryota</taxon>
        <taxon>Metazoa</taxon>
        <taxon>Ecdysozoa</taxon>
        <taxon>Arthropoda</taxon>
        <taxon>Chelicerata</taxon>
        <taxon>Arachnida</taxon>
        <taxon>Araneae</taxon>
        <taxon>Araneomorphae</taxon>
        <taxon>Entelegynae</taxon>
        <taxon>Araneoidea</taxon>
        <taxon>Araneidae</taxon>
        <taxon>Larinioides</taxon>
    </lineage>
</organism>
<name>A0AAV1Z9S6_9ARAC</name>